<evidence type="ECO:0000313" key="12">
    <source>
        <dbReference type="EMBL" id="MDT0350709.1"/>
    </source>
</evidence>
<dbReference type="EMBL" id="JAVREJ010000009">
    <property type="protein sequence ID" value="MDT0350709.1"/>
    <property type="molecule type" value="Genomic_DNA"/>
</dbReference>
<feature type="transmembrane region" description="Helical" evidence="10">
    <location>
        <begin position="28"/>
        <end position="48"/>
    </location>
</feature>
<dbReference type="Proteomes" id="UP001183202">
    <property type="component" value="Unassembled WGS sequence"/>
</dbReference>
<keyword evidence="8 10" id="KW-0472">Membrane</keyword>
<feature type="transmembrane region" description="Helical" evidence="10">
    <location>
        <begin position="54"/>
        <end position="76"/>
    </location>
</feature>
<dbReference type="PANTHER" id="PTHR10110:SF86">
    <property type="entry name" value="SODIUM_HYDROGEN EXCHANGER 7"/>
    <property type="match status" value="1"/>
</dbReference>
<keyword evidence="10" id="KW-0050">Antiport</keyword>
<dbReference type="InterPro" id="IPR004705">
    <property type="entry name" value="Cation/H_exchanger_CPA1_bac"/>
</dbReference>
<keyword evidence="9 10" id="KW-0739">Sodium transport</keyword>
<dbReference type="Gene3D" id="6.10.140.1330">
    <property type="match status" value="1"/>
</dbReference>
<evidence type="ECO:0000256" key="9">
    <source>
        <dbReference type="ARBA" id="ARBA00023201"/>
    </source>
</evidence>
<evidence type="ECO:0000256" key="1">
    <source>
        <dbReference type="ARBA" id="ARBA00004651"/>
    </source>
</evidence>
<dbReference type="InterPro" id="IPR018422">
    <property type="entry name" value="Cation/H_exchanger_CPA1"/>
</dbReference>
<feature type="domain" description="Cation/H+ exchanger transmembrane" evidence="11">
    <location>
        <begin position="15"/>
        <end position="395"/>
    </location>
</feature>
<proteinExistence type="inferred from homology"/>
<evidence type="ECO:0000256" key="8">
    <source>
        <dbReference type="ARBA" id="ARBA00023136"/>
    </source>
</evidence>
<evidence type="ECO:0000256" key="10">
    <source>
        <dbReference type="RuleBase" id="RU366002"/>
    </source>
</evidence>
<dbReference type="PANTHER" id="PTHR10110">
    <property type="entry name" value="SODIUM/HYDROGEN EXCHANGER"/>
    <property type="match status" value="1"/>
</dbReference>
<comment type="caution">
    <text evidence="12">The sequence shown here is derived from an EMBL/GenBank/DDBJ whole genome shotgun (WGS) entry which is preliminary data.</text>
</comment>
<keyword evidence="4 10" id="KW-0812">Transmembrane</keyword>
<keyword evidence="6 10" id="KW-0915">Sodium</keyword>
<evidence type="ECO:0000256" key="4">
    <source>
        <dbReference type="ARBA" id="ARBA00022692"/>
    </source>
</evidence>
<evidence type="ECO:0000256" key="5">
    <source>
        <dbReference type="ARBA" id="ARBA00022989"/>
    </source>
</evidence>
<dbReference type="Pfam" id="PF00999">
    <property type="entry name" value="Na_H_Exchanger"/>
    <property type="match status" value="1"/>
</dbReference>
<evidence type="ECO:0000259" key="11">
    <source>
        <dbReference type="Pfam" id="PF00999"/>
    </source>
</evidence>
<feature type="transmembrane region" description="Helical" evidence="10">
    <location>
        <begin position="83"/>
        <end position="105"/>
    </location>
</feature>
<evidence type="ECO:0000256" key="6">
    <source>
        <dbReference type="ARBA" id="ARBA00023053"/>
    </source>
</evidence>
<protein>
    <submittedName>
        <fullName evidence="12">Na+/H+ antiporter</fullName>
    </submittedName>
</protein>
<gene>
    <name evidence="12" type="ORF">RM445_14345</name>
</gene>
<evidence type="ECO:0000256" key="7">
    <source>
        <dbReference type="ARBA" id="ARBA00023065"/>
    </source>
</evidence>
<sequence>MSTELALIALVLGSLAITAVCRRYGLPAPLVLVVAGLLVSLLPGVIEVTFDPNVVMLLVLTPLLYSAGLGSSYAGIRANLRPIGLLAVGLVGFTTVVVGLVAWWVVPGLTLSAALVLGAIVAPPDAVSALTVGRRLGLPRRTMTILNGESLGNDATALTLFRVFVAVAAGTGATVLGGIGMFVLAAVGGVIVGLAVGWLVHRIRRKLDDPQVESALGLVVPFGVYLLAENLHSSGVLAVVVTGIYLGYRSPEGGYATRLQDQAVWQASDTILESVVFALIGLQLTAVVRDAGAGAALIGYGLVVTAAAVLARPLWVFPATYLPRALFRGIRKNDPYPPWQVPAVISWTGMRGVVTLAAAFAIPPTVPQRETLVFLAFFVTVATLLLHGLTLPAVIRFLGVRETTTTADVLAEAQAQQAAAQAGIARLDELTADQPEDSPAGHAAMKLRHITQMRANSAWEQLGRPEAETGEAPSTVYRRLRREMLTTTRSEFVARRDAGEIDDDVLRRVMRELDLEEATLDRDAVD</sequence>
<feature type="transmembrane region" description="Helical" evidence="10">
    <location>
        <begin position="6"/>
        <end position="21"/>
    </location>
</feature>
<feature type="transmembrane region" description="Helical" evidence="10">
    <location>
        <begin position="179"/>
        <end position="200"/>
    </location>
</feature>
<evidence type="ECO:0000256" key="3">
    <source>
        <dbReference type="ARBA" id="ARBA00022475"/>
    </source>
</evidence>
<comment type="function">
    <text evidence="10">Na(+)/H(+) antiporter that extrudes sodium in exchange for external protons.</text>
</comment>
<dbReference type="NCBIfam" id="TIGR00831">
    <property type="entry name" value="a_cpa1"/>
    <property type="match status" value="1"/>
</dbReference>
<feature type="transmembrane region" description="Helical" evidence="10">
    <location>
        <begin position="111"/>
        <end position="133"/>
    </location>
</feature>
<feature type="transmembrane region" description="Helical" evidence="10">
    <location>
        <begin position="154"/>
        <end position="173"/>
    </location>
</feature>
<feature type="transmembrane region" description="Helical" evidence="10">
    <location>
        <begin position="374"/>
        <end position="395"/>
    </location>
</feature>
<name>A0ABU2NDJ1_9PSEU</name>
<reference evidence="13" key="1">
    <citation type="submission" date="2023-07" db="EMBL/GenBank/DDBJ databases">
        <title>30 novel species of actinomycetes from the DSMZ collection.</title>
        <authorList>
            <person name="Nouioui I."/>
        </authorList>
    </citation>
    <scope>NUCLEOTIDE SEQUENCE [LARGE SCALE GENOMIC DNA]</scope>
    <source>
        <strain evidence="13">DSM 45834</strain>
    </source>
</reference>
<accession>A0ABU2NDJ1</accession>
<feature type="transmembrane region" description="Helical" evidence="10">
    <location>
        <begin position="297"/>
        <end position="322"/>
    </location>
</feature>
<evidence type="ECO:0000256" key="2">
    <source>
        <dbReference type="ARBA" id="ARBA00022448"/>
    </source>
</evidence>
<dbReference type="InterPro" id="IPR006153">
    <property type="entry name" value="Cation/H_exchanger_TM"/>
</dbReference>
<comment type="subcellular location">
    <subcellularLocation>
        <location evidence="1 10">Cell membrane</location>
        <topology evidence="1 10">Multi-pass membrane protein</topology>
    </subcellularLocation>
</comment>
<comment type="similarity">
    <text evidence="10">Belongs to the monovalent cation:proton antiporter 1 (CPA1) transporter (TC 2.A.36) family.</text>
</comment>
<keyword evidence="2 10" id="KW-0813">Transport</keyword>
<dbReference type="RefSeq" id="WP_311556741.1">
    <property type="nucleotide sequence ID" value="NZ_JAVREJ010000009.1"/>
</dbReference>
<comment type="caution">
    <text evidence="10">Lacks conserved residue(s) required for the propagation of feature annotation.</text>
</comment>
<keyword evidence="5 10" id="KW-1133">Transmembrane helix</keyword>
<feature type="transmembrane region" description="Helical" evidence="10">
    <location>
        <begin position="343"/>
        <end position="362"/>
    </location>
</feature>
<keyword evidence="7 10" id="KW-0406">Ion transport</keyword>
<organism evidence="12 13">
    <name type="scientific">Pseudonocardia charpentierae</name>
    <dbReference type="NCBI Taxonomy" id="3075545"/>
    <lineage>
        <taxon>Bacteria</taxon>
        <taxon>Bacillati</taxon>
        <taxon>Actinomycetota</taxon>
        <taxon>Actinomycetes</taxon>
        <taxon>Pseudonocardiales</taxon>
        <taxon>Pseudonocardiaceae</taxon>
        <taxon>Pseudonocardia</taxon>
    </lineage>
</organism>
<keyword evidence="3 10" id="KW-1003">Cell membrane</keyword>
<evidence type="ECO:0000313" key="13">
    <source>
        <dbReference type="Proteomes" id="UP001183202"/>
    </source>
</evidence>
<keyword evidence="13" id="KW-1185">Reference proteome</keyword>